<evidence type="ECO:0000256" key="1">
    <source>
        <dbReference type="ARBA" id="ARBA00023125"/>
    </source>
</evidence>
<dbReference type="PANTHER" id="PTHR46558:SF7">
    <property type="entry name" value="TRANSCRIPTIONAL REGULATOR"/>
    <property type="match status" value="1"/>
</dbReference>
<dbReference type="EMBL" id="CP096983">
    <property type="protein sequence ID" value="URZ12093.1"/>
    <property type="molecule type" value="Genomic_DNA"/>
</dbReference>
<dbReference type="KEGG" id="crw:CROST_028100"/>
<gene>
    <name evidence="2" type="ORF">CROST_028100</name>
</gene>
<keyword evidence="3" id="KW-1185">Reference proteome</keyword>
<name>A0A1S8L7F3_9CLOT</name>
<dbReference type="PROSITE" id="PS50943">
    <property type="entry name" value="HTH_CROC1"/>
    <property type="match status" value="1"/>
</dbReference>
<dbReference type="PANTHER" id="PTHR46558">
    <property type="entry name" value="TRACRIPTIONAL REGULATORY PROTEIN-RELATED-RELATED"/>
    <property type="match status" value="1"/>
</dbReference>
<protein>
    <submittedName>
        <fullName evidence="2">Uncharacterized protein</fullName>
    </submittedName>
</protein>
<accession>A0A1S8L7F3</accession>
<dbReference type="STRING" id="84029.CROST_20100"/>
<keyword evidence="1" id="KW-0238">DNA-binding</keyword>
<dbReference type="GO" id="GO:0003677">
    <property type="term" value="F:DNA binding"/>
    <property type="evidence" value="ECO:0007669"/>
    <property type="project" value="UniProtKB-KW"/>
</dbReference>
<reference evidence="2 3" key="1">
    <citation type="submission" date="2022-04" db="EMBL/GenBank/DDBJ databases">
        <title>Genome sequence of C. roseum typestrain.</title>
        <authorList>
            <person name="Poehlein A."/>
            <person name="Schoch T."/>
            <person name="Duerre P."/>
            <person name="Daniel R."/>
        </authorList>
    </citation>
    <scope>NUCLEOTIDE SEQUENCE [LARGE SCALE GENOMIC DNA]</scope>
    <source>
        <strain evidence="2 3">DSM 7320</strain>
    </source>
</reference>
<evidence type="ECO:0000313" key="3">
    <source>
        <dbReference type="Proteomes" id="UP000190951"/>
    </source>
</evidence>
<dbReference type="SMART" id="SM00530">
    <property type="entry name" value="HTH_XRE"/>
    <property type="match status" value="1"/>
</dbReference>
<sequence>MPRLKTKIHELRRQLNMKQEKLAKLIGVRRETIGYLENEKYNPSLKLVMDIARTFGKSVEEIFQFVNENIN</sequence>
<dbReference type="SUPFAM" id="SSF47413">
    <property type="entry name" value="lambda repressor-like DNA-binding domains"/>
    <property type="match status" value="1"/>
</dbReference>
<dbReference type="Pfam" id="PF01381">
    <property type="entry name" value="HTH_3"/>
    <property type="match status" value="1"/>
</dbReference>
<dbReference type="CDD" id="cd00093">
    <property type="entry name" value="HTH_XRE"/>
    <property type="match status" value="1"/>
</dbReference>
<dbReference type="RefSeq" id="WP_077832117.1">
    <property type="nucleotide sequence ID" value="NZ_CP096983.1"/>
</dbReference>
<dbReference type="Gene3D" id="1.10.260.40">
    <property type="entry name" value="lambda repressor-like DNA-binding domains"/>
    <property type="match status" value="1"/>
</dbReference>
<dbReference type="InterPro" id="IPR010982">
    <property type="entry name" value="Lambda_DNA-bd_dom_sf"/>
</dbReference>
<dbReference type="Proteomes" id="UP000190951">
    <property type="component" value="Chromosome"/>
</dbReference>
<evidence type="ECO:0000313" key="2">
    <source>
        <dbReference type="EMBL" id="URZ12093.1"/>
    </source>
</evidence>
<dbReference type="AlphaFoldDB" id="A0A1S8L7F3"/>
<organism evidence="2 3">
    <name type="scientific">Clostridium felsineum</name>
    <dbReference type="NCBI Taxonomy" id="36839"/>
    <lineage>
        <taxon>Bacteria</taxon>
        <taxon>Bacillati</taxon>
        <taxon>Bacillota</taxon>
        <taxon>Clostridia</taxon>
        <taxon>Eubacteriales</taxon>
        <taxon>Clostridiaceae</taxon>
        <taxon>Clostridium</taxon>
    </lineage>
</organism>
<proteinExistence type="predicted"/>
<dbReference type="InterPro" id="IPR001387">
    <property type="entry name" value="Cro/C1-type_HTH"/>
</dbReference>